<evidence type="ECO:0000259" key="5">
    <source>
        <dbReference type="PROSITE" id="PS50280"/>
    </source>
</evidence>
<evidence type="ECO:0000313" key="6">
    <source>
        <dbReference type="EMBL" id="PTQ35779.1"/>
    </source>
</evidence>
<dbReference type="Gene3D" id="3.90.1420.10">
    <property type="entry name" value="Rubisco LSMT, substrate-binding domain"/>
    <property type="match status" value="1"/>
</dbReference>
<evidence type="ECO:0000313" key="7">
    <source>
        <dbReference type="Proteomes" id="UP000244005"/>
    </source>
</evidence>
<evidence type="ECO:0000256" key="3">
    <source>
        <dbReference type="ARBA" id="ARBA00022691"/>
    </source>
</evidence>
<keyword evidence="2" id="KW-0808">Transferase</keyword>
<proteinExistence type="predicted"/>
<sequence length="507" mass="56460">MQGISNGVEDTGGAGKVSRGSERELKSHKRETKETMWGTLSRARRSMICLPHPTAVCSNVRTRIAGPIVQVQPVSYKEQVEFLDWLKERGQRDAYLSTTVGISTHGRALFATRPIQAGERVLRVSRDLLITPDKLPKEVTKLLPQDVSEWARLALFLLAEQHKGQESTWSPYISCLPPLGAIHSTVFWKKEELELVRHSSLHRETVQRKAIIGAEFAAVQPALQRCTHIFGERIAQTDFKHAYATVCSRAWGIEALQTLALVPFVDFFNHESYCQALLSYDEEQGYAEVIADRDYAVGSQVVLSYGRLPNSILALDFGFTLPENPHDQVEVWMGVSRRDELRKLKLQLLHAHDMPTFLHADGSDSGGSGFNIRFVKSAIGRGKGIPHALRAFARVLCVDNAQELTEMAAEATKLDGRLARRPLKDKNREAQAMSLLLARLESMMQQRHSALLTLRLVETCRGSNSGSKSPVTVHVQMAGAVVSGEMRVLRSAIAWLRNHCSPSTVLT</sequence>
<dbReference type="Gene3D" id="3.90.1410.10">
    <property type="entry name" value="set domain protein methyltransferase, domain 1"/>
    <property type="match status" value="1"/>
</dbReference>
<dbReference type="CDD" id="cd19179">
    <property type="entry name" value="SET_RBCMT"/>
    <property type="match status" value="1"/>
</dbReference>
<evidence type="ECO:0000256" key="2">
    <source>
        <dbReference type="ARBA" id="ARBA00022679"/>
    </source>
</evidence>
<dbReference type="GO" id="GO:0016279">
    <property type="term" value="F:protein-lysine N-methyltransferase activity"/>
    <property type="evidence" value="ECO:0000318"/>
    <property type="project" value="GO_Central"/>
</dbReference>
<evidence type="ECO:0000256" key="4">
    <source>
        <dbReference type="SAM" id="MobiDB-lite"/>
    </source>
</evidence>
<reference evidence="7" key="1">
    <citation type="journal article" date="2017" name="Cell">
        <title>Insights into land plant evolution garnered from the Marchantia polymorpha genome.</title>
        <authorList>
            <person name="Bowman J.L."/>
            <person name="Kohchi T."/>
            <person name="Yamato K.T."/>
            <person name="Jenkins J."/>
            <person name="Shu S."/>
            <person name="Ishizaki K."/>
            <person name="Yamaoka S."/>
            <person name="Nishihama R."/>
            <person name="Nakamura Y."/>
            <person name="Berger F."/>
            <person name="Adam C."/>
            <person name="Aki S.S."/>
            <person name="Althoff F."/>
            <person name="Araki T."/>
            <person name="Arteaga-Vazquez M.A."/>
            <person name="Balasubrmanian S."/>
            <person name="Barry K."/>
            <person name="Bauer D."/>
            <person name="Boehm C.R."/>
            <person name="Briginshaw L."/>
            <person name="Caballero-Perez J."/>
            <person name="Catarino B."/>
            <person name="Chen F."/>
            <person name="Chiyoda S."/>
            <person name="Chovatia M."/>
            <person name="Davies K.M."/>
            <person name="Delmans M."/>
            <person name="Demura T."/>
            <person name="Dierschke T."/>
            <person name="Dolan L."/>
            <person name="Dorantes-Acosta A.E."/>
            <person name="Eklund D.M."/>
            <person name="Florent S.N."/>
            <person name="Flores-Sandoval E."/>
            <person name="Fujiyama A."/>
            <person name="Fukuzawa H."/>
            <person name="Galik B."/>
            <person name="Grimanelli D."/>
            <person name="Grimwood J."/>
            <person name="Grossniklaus U."/>
            <person name="Hamada T."/>
            <person name="Haseloff J."/>
            <person name="Hetherington A.J."/>
            <person name="Higo A."/>
            <person name="Hirakawa Y."/>
            <person name="Hundley H.N."/>
            <person name="Ikeda Y."/>
            <person name="Inoue K."/>
            <person name="Inoue S.I."/>
            <person name="Ishida S."/>
            <person name="Jia Q."/>
            <person name="Kakita M."/>
            <person name="Kanazawa T."/>
            <person name="Kawai Y."/>
            <person name="Kawashima T."/>
            <person name="Kennedy M."/>
            <person name="Kinose K."/>
            <person name="Kinoshita T."/>
            <person name="Kohara Y."/>
            <person name="Koide E."/>
            <person name="Komatsu K."/>
            <person name="Kopischke S."/>
            <person name="Kubo M."/>
            <person name="Kyozuka J."/>
            <person name="Lagercrantz U."/>
            <person name="Lin S.S."/>
            <person name="Lindquist E."/>
            <person name="Lipzen A.M."/>
            <person name="Lu C.W."/>
            <person name="De Luna E."/>
            <person name="Martienssen R.A."/>
            <person name="Minamino N."/>
            <person name="Mizutani M."/>
            <person name="Mizutani M."/>
            <person name="Mochizuki N."/>
            <person name="Monte I."/>
            <person name="Mosher R."/>
            <person name="Nagasaki H."/>
            <person name="Nakagami H."/>
            <person name="Naramoto S."/>
            <person name="Nishitani K."/>
            <person name="Ohtani M."/>
            <person name="Okamoto T."/>
            <person name="Okumura M."/>
            <person name="Phillips J."/>
            <person name="Pollak B."/>
            <person name="Reinders A."/>
            <person name="Rovekamp M."/>
            <person name="Sano R."/>
            <person name="Sawa S."/>
            <person name="Schmid M.W."/>
            <person name="Shirakawa M."/>
            <person name="Solano R."/>
            <person name="Spunde A."/>
            <person name="Suetsugu N."/>
            <person name="Sugano S."/>
            <person name="Sugiyama A."/>
            <person name="Sun R."/>
            <person name="Suzuki Y."/>
            <person name="Takenaka M."/>
            <person name="Takezawa D."/>
            <person name="Tomogane H."/>
            <person name="Tsuzuki M."/>
            <person name="Ueda T."/>
            <person name="Umeda M."/>
            <person name="Ward J.M."/>
            <person name="Watanabe Y."/>
            <person name="Yazaki K."/>
            <person name="Yokoyama R."/>
            <person name="Yoshitake Y."/>
            <person name="Yotsui I."/>
            <person name="Zachgo S."/>
            <person name="Schmutz J."/>
        </authorList>
    </citation>
    <scope>NUCLEOTIDE SEQUENCE [LARGE SCALE GENOMIC DNA]</scope>
    <source>
        <strain evidence="7">Tak-1</strain>
    </source>
</reference>
<dbReference type="Gramene" id="Mp7g08540.1">
    <property type="protein sequence ID" value="Mp7g08540.1.cds"/>
    <property type="gene ID" value="Mp7g08540"/>
</dbReference>
<dbReference type="EMBL" id="KZ772740">
    <property type="protein sequence ID" value="PTQ35779.1"/>
    <property type="molecule type" value="Genomic_DNA"/>
</dbReference>
<dbReference type="InterPro" id="IPR050600">
    <property type="entry name" value="SETD3_SETD6_MTase"/>
</dbReference>
<dbReference type="InterPro" id="IPR044431">
    <property type="entry name" value="SET_RBCMT"/>
</dbReference>
<dbReference type="PANTHER" id="PTHR13271:SF134">
    <property type="entry name" value="OS01G0976450 PROTEIN"/>
    <property type="match status" value="1"/>
</dbReference>
<dbReference type="InterPro" id="IPR015353">
    <property type="entry name" value="Rubisco_LSMT_subst-bd"/>
</dbReference>
<dbReference type="PANTHER" id="PTHR13271">
    <property type="entry name" value="UNCHARACTERIZED PUTATIVE METHYLTRANSFERASE"/>
    <property type="match status" value="1"/>
</dbReference>
<dbReference type="Proteomes" id="UP000244005">
    <property type="component" value="Unassembled WGS sequence"/>
</dbReference>
<organism evidence="6 7">
    <name type="scientific">Marchantia polymorpha</name>
    <name type="common">Common liverwort</name>
    <name type="synonym">Marchantia aquatica</name>
    <dbReference type="NCBI Taxonomy" id="3197"/>
    <lineage>
        <taxon>Eukaryota</taxon>
        <taxon>Viridiplantae</taxon>
        <taxon>Streptophyta</taxon>
        <taxon>Embryophyta</taxon>
        <taxon>Marchantiophyta</taxon>
        <taxon>Marchantiopsida</taxon>
        <taxon>Marchantiidae</taxon>
        <taxon>Marchantiales</taxon>
        <taxon>Marchantiaceae</taxon>
        <taxon>Marchantia</taxon>
    </lineage>
</organism>
<protein>
    <recommendedName>
        <fullName evidence="5">SET domain-containing protein</fullName>
    </recommendedName>
</protein>
<dbReference type="OrthoDB" id="441812at2759"/>
<dbReference type="OMA" id="GEMHNTI"/>
<dbReference type="InterPro" id="IPR036464">
    <property type="entry name" value="Rubisco_LSMT_subst-bd_sf"/>
</dbReference>
<keyword evidence="7" id="KW-1185">Reference proteome</keyword>
<name>A0A2R6WPL2_MARPO</name>
<dbReference type="Pfam" id="PF00856">
    <property type="entry name" value="SET"/>
    <property type="match status" value="1"/>
</dbReference>
<dbReference type="PROSITE" id="PS50280">
    <property type="entry name" value="SET"/>
    <property type="match status" value="1"/>
</dbReference>
<gene>
    <name evidence="6" type="ORF">MARPO_0068s0008</name>
</gene>
<dbReference type="Pfam" id="PF09273">
    <property type="entry name" value="Rubis-subs-bind"/>
    <property type="match status" value="1"/>
</dbReference>
<feature type="region of interest" description="Disordered" evidence="4">
    <location>
        <begin position="1"/>
        <end position="34"/>
    </location>
</feature>
<evidence type="ECO:0000256" key="1">
    <source>
        <dbReference type="ARBA" id="ARBA00022603"/>
    </source>
</evidence>
<dbReference type="InterPro" id="IPR001214">
    <property type="entry name" value="SET_dom"/>
</dbReference>
<accession>A0A2R6WPL2</accession>
<dbReference type="InterPro" id="IPR046341">
    <property type="entry name" value="SET_dom_sf"/>
</dbReference>
<dbReference type="SUPFAM" id="SSF82199">
    <property type="entry name" value="SET domain"/>
    <property type="match status" value="1"/>
</dbReference>
<dbReference type="AlphaFoldDB" id="A0A2R6WPL2"/>
<dbReference type="GO" id="GO:0032259">
    <property type="term" value="P:methylation"/>
    <property type="evidence" value="ECO:0007669"/>
    <property type="project" value="UniProtKB-KW"/>
</dbReference>
<feature type="domain" description="SET" evidence="5">
    <location>
        <begin position="92"/>
        <end position="306"/>
    </location>
</feature>
<keyword evidence="1" id="KW-0489">Methyltransferase</keyword>
<keyword evidence="3" id="KW-0949">S-adenosyl-L-methionine</keyword>
<dbReference type="FunFam" id="3.90.1410.10:FF:000005">
    <property type="entry name" value="Ribulose-1,5 bisphosphate carboxylase/oxygenase large subunit N-methyltransferase, chloroplastic"/>
    <property type="match status" value="1"/>
</dbReference>